<evidence type="ECO:0000313" key="2">
    <source>
        <dbReference type="Proteomes" id="UP001592531"/>
    </source>
</evidence>
<organism evidence="1 2">
    <name type="scientific">Streptacidiphilus cavernicola</name>
    <dbReference type="NCBI Taxonomy" id="3342716"/>
    <lineage>
        <taxon>Bacteria</taxon>
        <taxon>Bacillati</taxon>
        <taxon>Actinomycetota</taxon>
        <taxon>Actinomycetes</taxon>
        <taxon>Kitasatosporales</taxon>
        <taxon>Streptomycetaceae</taxon>
        <taxon>Streptacidiphilus</taxon>
    </lineage>
</organism>
<sequence>MTVPDFARPFNLTTPAGELYPCAEFPTTGLVVVASPEQGLMSAHASVEVLLGYSDMQGATMQRPEEA</sequence>
<reference evidence="1 2" key="1">
    <citation type="submission" date="2024-09" db="EMBL/GenBank/DDBJ databases">
        <authorList>
            <person name="Lee S.D."/>
        </authorList>
    </citation>
    <scope>NUCLEOTIDE SEQUENCE [LARGE SCALE GENOMIC DNA]</scope>
    <source>
        <strain evidence="1 2">N8-3</strain>
    </source>
</reference>
<dbReference type="Proteomes" id="UP001592531">
    <property type="component" value="Unassembled WGS sequence"/>
</dbReference>
<evidence type="ECO:0000313" key="1">
    <source>
        <dbReference type="EMBL" id="MFC1418548.1"/>
    </source>
</evidence>
<dbReference type="RefSeq" id="WP_380537344.1">
    <property type="nucleotide sequence ID" value="NZ_JBHFAB010000013.1"/>
</dbReference>
<gene>
    <name evidence="1" type="ORF">ACEZDE_18180</name>
</gene>
<comment type="caution">
    <text evidence="1">The sequence shown here is derived from an EMBL/GenBank/DDBJ whole genome shotgun (WGS) entry which is preliminary data.</text>
</comment>
<dbReference type="EMBL" id="JBHFAB010000013">
    <property type="protein sequence ID" value="MFC1418548.1"/>
    <property type="molecule type" value="Genomic_DNA"/>
</dbReference>
<proteinExistence type="predicted"/>
<accession>A0ABV6VXW4</accession>
<keyword evidence="2" id="KW-1185">Reference proteome</keyword>
<name>A0ABV6VXW4_9ACTN</name>
<protein>
    <submittedName>
        <fullName evidence="1">Uncharacterized protein</fullName>
    </submittedName>
</protein>